<feature type="repeat" description="TPR" evidence="3">
    <location>
        <begin position="467"/>
        <end position="500"/>
    </location>
</feature>
<accession>A0A819P1F8</accession>
<dbReference type="Gene3D" id="1.25.40.10">
    <property type="entry name" value="Tetratricopeptide repeat domain"/>
    <property type="match status" value="1"/>
</dbReference>
<dbReference type="Proteomes" id="UP000663881">
    <property type="component" value="Unassembled WGS sequence"/>
</dbReference>
<dbReference type="PROSITE" id="PS51996">
    <property type="entry name" value="TR_MART"/>
    <property type="match status" value="1"/>
</dbReference>
<evidence type="ECO:0000256" key="2">
    <source>
        <dbReference type="ARBA" id="ARBA00022803"/>
    </source>
</evidence>
<organism evidence="7 8">
    <name type="scientific">Adineta steineri</name>
    <dbReference type="NCBI Taxonomy" id="433720"/>
    <lineage>
        <taxon>Eukaryota</taxon>
        <taxon>Metazoa</taxon>
        <taxon>Spiralia</taxon>
        <taxon>Gnathifera</taxon>
        <taxon>Rotifera</taxon>
        <taxon>Eurotatoria</taxon>
        <taxon>Bdelloidea</taxon>
        <taxon>Adinetida</taxon>
        <taxon>Adinetidae</taxon>
        <taxon>Adineta</taxon>
    </lineage>
</organism>
<dbReference type="Pfam" id="PF13424">
    <property type="entry name" value="TPR_12"/>
    <property type="match status" value="2"/>
</dbReference>
<dbReference type="PANTHER" id="PTHR45641:SF1">
    <property type="entry name" value="AAA+ ATPASE DOMAIN-CONTAINING PROTEIN"/>
    <property type="match status" value="1"/>
</dbReference>
<evidence type="ECO:0000256" key="1">
    <source>
        <dbReference type="ARBA" id="ARBA00022737"/>
    </source>
</evidence>
<evidence type="ECO:0000313" key="8">
    <source>
        <dbReference type="Proteomes" id="UP000663881"/>
    </source>
</evidence>
<reference evidence="7" key="1">
    <citation type="submission" date="2021-02" db="EMBL/GenBank/DDBJ databases">
        <authorList>
            <person name="Nowell W R."/>
        </authorList>
    </citation>
    <scope>NUCLEOTIDE SEQUENCE</scope>
</reference>
<proteinExistence type="predicted"/>
<dbReference type="Pfam" id="PF13181">
    <property type="entry name" value="TPR_8"/>
    <property type="match status" value="1"/>
</dbReference>
<feature type="repeat" description="TPR" evidence="3">
    <location>
        <begin position="551"/>
        <end position="584"/>
    </location>
</feature>
<feature type="repeat" description="TPR" evidence="3">
    <location>
        <begin position="593"/>
        <end position="626"/>
    </location>
</feature>
<dbReference type="InterPro" id="IPR003540">
    <property type="entry name" value="ADP-ribosyltransferase"/>
</dbReference>
<feature type="repeat" description="TPR" evidence="3">
    <location>
        <begin position="509"/>
        <end position="542"/>
    </location>
</feature>
<dbReference type="Proteomes" id="UP000663891">
    <property type="component" value="Unassembled WGS sequence"/>
</dbReference>
<feature type="domain" description="ADP ribosyltransferase" evidence="5">
    <location>
        <begin position="240"/>
        <end position="400"/>
    </location>
</feature>
<dbReference type="SUPFAM" id="SSF56399">
    <property type="entry name" value="ADP-ribosylation"/>
    <property type="match status" value="1"/>
</dbReference>
<name>A0A819P1F8_9BILA</name>
<evidence type="ECO:0000313" key="6">
    <source>
        <dbReference type="EMBL" id="CAF0812332.1"/>
    </source>
</evidence>
<gene>
    <name evidence="7" type="ORF">OKA104_LOCUS30162</name>
    <name evidence="6" type="ORF">VCS650_LOCUS4615</name>
</gene>
<evidence type="ECO:0000259" key="5">
    <source>
        <dbReference type="Pfam" id="PF03496"/>
    </source>
</evidence>
<evidence type="ECO:0000313" key="7">
    <source>
        <dbReference type="EMBL" id="CAF4007458.1"/>
    </source>
</evidence>
<dbReference type="OrthoDB" id="10006270at2759"/>
<dbReference type="EMBL" id="CAJOAY010003184">
    <property type="protein sequence ID" value="CAF4007458.1"/>
    <property type="molecule type" value="Genomic_DNA"/>
</dbReference>
<evidence type="ECO:0000256" key="4">
    <source>
        <dbReference type="SAM" id="MobiDB-lite"/>
    </source>
</evidence>
<dbReference type="PANTHER" id="PTHR45641">
    <property type="entry name" value="TETRATRICOPEPTIDE REPEAT PROTEIN (AFU_ORTHOLOGUE AFUA_6G03870)"/>
    <property type="match status" value="1"/>
</dbReference>
<dbReference type="SUPFAM" id="SSF48452">
    <property type="entry name" value="TPR-like"/>
    <property type="match status" value="1"/>
</dbReference>
<feature type="region of interest" description="Disordered" evidence="4">
    <location>
        <begin position="1"/>
        <end position="21"/>
    </location>
</feature>
<keyword evidence="1" id="KW-0677">Repeat</keyword>
<protein>
    <recommendedName>
        <fullName evidence="5">ADP ribosyltransferase domain-containing protein</fullName>
    </recommendedName>
</protein>
<sequence>MANNESVTSVQTDKQANAKHVSNFSKDAVENRRRINMQRMQNVLLIWLDNNINENDADYSKTIKQLKCVVNNINTFTDGEQCVEFIQTITNNKIYMVVSESLGKHIVPHVHDLSQVDTIFIFCNNQEWHKQWAKEWPKIKGVFTDITSICEALKRTAQQCEHNAISISFVAPNKKLDQLDPSFMYTQILKEILLTIDFEDKHIKEFITYYREAFVENEYDLQNIEKLERDYHDHTPIWWYTYQCFLYRMLNQALRLMDIDIIVRMGFFINDLHRDIQRLHLEQFDGQQSDKVFTVYRGQCLSKEDFIEMSKTKGGLLSFNNFLSTSTNRDVSLFFAPQAGTNSNLVGILFVISINPTHSKIPFACVSDISHFHTEDEVLFSMHTVFRIEDIQLMDENNHLYKVNLTLTSENDQDLRTLSDQIRQETFADEKGWYRLGLLLIKMGQFTKAQEVYEVLLHETTNESDKANIYHQLGRIKYFQGEYQEALSYYVKALKIRQQLLPANHRDLGDSYNNIGNVYADMGNYPKALSYYEKALTIRQQSLRSNHPDLGGSYNNIGMVYYDMDNYPKALSYYEKALAIKQQSLPSNHPSLANSYDNIGLVYEFMGNYVKAHSFFERAVQVAQQSLPTNHPNLKMYREKLDDMKKKL</sequence>
<dbReference type="InterPro" id="IPR011990">
    <property type="entry name" value="TPR-like_helical_dom_sf"/>
</dbReference>
<evidence type="ECO:0000256" key="3">
    <source>
        <dbReference type="PROSITE-ProRule" id="PRU00339"/>
    </source>
</evidence>
<keyword evidence="2 3" id="KW-0802">TPR repeat</keyword>
<dbReference type="GO" id="GO:0005576">
    <property type="term" value="C:extracellular region"/>
    <property type="evidence" value="ECO:0007669"/>
    <property type="project" value="InterPro"/>
</dbReference>
<dbReference type="Pfam" id="PF03496">
    <property type="entry name" value="ADPrib_exo_Tox"/>
    <property type="match status" value="1"/>
</dbReference>
<comment type="caution">
    <text evidence="7">The sequence shown here is derived from an EMBL/GenBank/DDBJ whole genome shotgun (WGS) entry which is preliminary data.</text>
</comment>
<dbReference type="SMART" id="SM00028">
    <property type="entry name" value="TPR"/>
    <property type="match status" value="5"/>
</dbReference>
<dbReference type="EMBL" id="CAJNON010000026">
    <property type="protein sequence ID" value="CAF0812332.1"/>
    <property type="molecule type" value="Genomic_DNA"/>
</dbReference>
<feature type="repeat" description="TPR" evidence="3">
    <location>
        <begin position="430"/>
        <end position="463"/>
    </location>
</feature>
<dbReference type="AlphaFoldDB" id="A0A819P1F8"/>
<dbReference type="Gene3D" id="3.90.176.10">
    <property type="entry name" value="Toxin ADP-ribosyltransferase, Chain A, domain 1"/>
    <property type="match status" value="1"/>
</dbReference>
<dbReference type="InterPro" id="IPR019734">
    <property type="entry name" value="TPR_rpt"/>
</dbReference>
<dbReference type="PROSITE" id="PS50293">
    <property type="entry name" value="TPR_REGION"/>
    <property type="match status" value="3"/>
</dbReference>
<dbReference type="PROSITE" id="PS50005">
    <property type="entry name" value="TPR"/>
    <property type="match status" value="5"/>
</dbReference>